<feature type="chain" id="PRO_5040855788" evidence="2">
    <location>
        <begin position="18"/>
        <end position="142"/>
    </location>
</feature>
<organism evidence="4 5">
    <name type="scientific">Biomphalaria glabrata</name>
    <name type="common">Bloodfluke planorb</name>
    <name type="synonym">Freshwater snail</name>
    <dbReference type="NCBI Taxonomy" id="6526"/>
    <lineage>
        <taxon>Eukaryota</taxon>
        <taxon>Metazoa</taxon>
        <taxon>Spiralia</taxon>
        <taxon>Lophotrochozoa</taxon>
        <taxon>Mollusca</taxon>
        <taxon>Gastropoda</taxon>
        <taxon>Heterobranchia</taxon>
        <taxon>Euthyneura</taxon>
        <taxon>Panpulmonata</taxon>
        <taxon>Hygrophila</taxon>
        <taxon>Lymnaeoidea</taxon>
        <taxon>Planorbidae</taxon>
        <taxon>Biomphalaria</taxon>
    </lineage>
</organism>
<dbReference type="SUPFAM" id="SSF47473">
    <property type="entry name" value="EF-hand"/>
    <property type="match status" value="1"/>
</dbReference>
<dbReference type="RefSeq" id="XP_055899698.1">
    <property type="nucleotide sequence ID" value="XM_056043723.1"/>
</dbReference>
<dbReference type="PROSITE" id="PS00018">
    <property type="entry name" value="EF_HAND_1"/>
    <property type="match status" value="2"/>
</dbReference>
<feature type="signal peptide" evidence="2">
    <location>
        <begin position="1"/>
        <end position="17"/>
    </location>
</feature>
<proteinExistence type="predicted"/>
<keyword evidence="2" id="KW-0732">Signal</keyword>
<accession>A0A9W3BJV1</accession>
<dbReference type="Proteomes" id="UP001165740">
    <property type="component" value="Chromosome 10"/>
</dbReference>
<evidence type="ECO:0000256" key="2">
    <source>
        <dbReference type="SAM" id="SignalP"/>
    </source>
</evidence>
<dbReference type="OMA" id="RISHREY"/>
<name>A0A9W3BJV1_BIOGL</name>
<gene>
    <name evidence="5" type="primary">LOC106079699</name>
</gene>
<dbReference type="InterPro" id="IPR011992">
    <property type="entry name" value="EF-hand-dom_pair"/>
</dbReference>
<dbReference type="GO" id="GO:0005509">
    <property type="term" value="F:calcium ion binding"/>
    <property type="evidence" value="ECO:0007669"/>
    <property type="project" value="InterPro"/>
</dbReference>
<dbReference type="SMART" id="SM00054">
    <property type="entry name" value="EFh"/>
    <property type="match status" value="2"/>
</dbReference>
<keyword evidence="1" id="KW-0106">Calcium</keyword>
<evidence type="ECO:0000259" key="3">
    <source>
        <dbReference type="PROSITE" id="PS50222"/>
    </source>
</evidence>
<feature type="domain" description="EF-hand" evidence="3">
    <location>
        <begin position="97"/>
        <end position="132"/>
    </location>
</feature>
<dbReference type="InterPro" id="IPR018247">
    <property type="entry name" value="EF_Hand_1_Ca_BS"/>
</dbReference>
<dbReference type="InterPro" id="IPR002048">
    <property type="entry name" value="EF_hand_dom"/>
</dbReference>
<dbReference type="OrthoDB" id="6096265at2759"/>
<evidence type="ECO:0000313" key="5">
    <source>
        <dbReference type="RefSeq" id="XP_055899698.1"/>
    </source>
</evidence>
<feature type="domain" description="EF-hand" evidence="3">
    <location>
        <begin position="42"/>
        <end position="77"/>
    </location>
</feature>
<dbReference type="Gene3D" id="1.10.238.10">
    <property type="entry name" value="EF-hand"/>
    <property type="match status" value="1"/>
</dbReference>
<evidence type="ECO:0000256" key="1">
    <source>
        <dbReference type="ARBA" id="ARBA00022837"/>
    </source>
</evidence>
<sequence>MSPLYFVLLCLPAMAFAANLQPLNLTVTAMYLDLDTNLNGNIDRHEIDESFRTYDSNNNGRISRTEYTNFVTSHEPTLLDLSHALYDVYDVDSDDQLDHHDFDNFYSLMDGNADGVVSHFEFSRYWTILLTNLAHLHSQKKK</sequence>
<protein>
    <submittedName>
        <fullName evidence="5">Uncharacterized protein LOC106079699</fullName>
    </submittedName>
</protein>
<dbReference type="GeneID" id="106079699"/>
<reference evidence="5" key="1">
    <citation type="submission" date="2025-08" db="UniProtKB">
        <authorList>
            <consortium name="RefSeq"/>
        </authorList>
    </citation>
    <scope>IDENTIFICATION</scope>
</reference>
<dbReference type="Pfam" id="PF13202">
    <property type="entry name" value="EF-hand_5"/>
    <property type="match status" value="1"/>
</dbReference>
<dbReference type="AlphaFoldDB" id="A0A9W3BJV1"/>
<dbReference type="PROSITE" id="PS50222">
    <property type="entry name" value="EF_HAND_2"/>
    <property type="match status" value="2"/>
</dbReference>
<evidence type="ECO:0000313" key="4">
    <source>
        <dbReference type="Proteomes" id="UP001165740"/>
    </source>
</evidence>
<keyword evidence="4" id="KW-1185">Reference proteome</keyword>